<dbReference type="GO" id="GO:0016491">
    <property type="term" value="F:oxidoreductase activity"/>
    <property type="evidence" value="ECO:0007669"/>
    <property type="project" value="InterPro"/>
</dbReference>
<reference evidence="2 3" key="1">
    <citation type="submission" date="2017-04" db="EMBL/GenBank/DDBJ databases">
        <authorList>
            <person name="Varghese N."/>
            <person name="Submissions S."/>
        </authorList>
    </citation>
    <scope>NUCLEOTIDE SEQUENCE [LARGE SCALE GENOMIC DNA]</scope>
    <source>
        <strain evidence="2 3">DSM 9789</strain>
    </source>
</reference>
<dbReference type="SUPFAM" id="SSF51430">
    <property type="entry name" value="NAD(P)-linked oxidoreductase"/>
    <property type="match status" value="1"/>
</dbReference>
<dbReference type="PRINTS" id="PR00069">
    <property type="entry name" value="ALDKETRDTASE"/>
</dbReference>
<dbReference type="EMBL" id="FWYE01000001">
    <property type="protein sequence ID" value="SMD30225.1"/>
    <property type="molecule type" value="Genomic_DNA"/>
</dbReference>
<dbReference type="PANTHER" id="PTHR43638">
    <property type="entry name" value="OXIDOREDUCTASE, ALDO/KETO REDUCTASE FAMILY PROTEIN"/>
    <property type="match status" value="1"/>
</dbReference>
<dbReference type="PANTHER" id="PTHR43638:SF3">
    <property type="entry name" value="ALDEHYDE REDUCTASE"/>
    <property type="match status" value="1"/>
</dbReference>
<dbReference type="InterPro" id="IPR018170">
    <property type="entry name" value="Aldo/ket_reductase_CS"/>
</dbReference>
<gene>
    <name evidence="2" type="ORF">SAMN02745355_0091</name>
</gene>
<organism evidence="2 3">
    <name type="scientific">Picrophilus torridus (strain ATCC 700027 / DSM 9790 / JCM 10055 / NBRC 100828 / KAW 2/3)</name>
    <dbReference type="NCBI Taxonomy" id="1122961"/>
    <lineage>
        <taxon>Archaea</taxon>
        <taxon>Methanobacteriati</taxon>
        <taxon>Thermoplasmatota</taxon>
        <taxon>Thermoplasmata</taxon>
        <taxon>Thermoplasmatales</taxon>
        <taxon>Picrophilaceae</taxon>
        <taxon>Picrophilus</taxon>
    </lineage>
</organism>
<dbReference type="InterPro" id="IPR036812">
    <property type="entry name" value="NAD(P)_OxRdtase_dom_sf"/>
</dbReference>
<evidence type="ECO:0000259" key="1">
    <source>
        <dbReference type="Pfam" id="PF00248"/>
    </source>
</evidence>
<accession>A0A8G2L7E0</accession>
<dbReference type="InterPro" id="IPR023210">
    <property type="entry name" value="NADP_OxRdtase_dom"/>
</dbReference>
<dbReference type="AlphaFoldDB" id="A0A8G2L7E0"/>
<dbReference type="Gene3D" id="3.20.20.100">
    <property type="entry name" value="NADP-dependent oxidoreductase domain"/>
    <property type="match status" value="1"/>
</dbReference>
<dbReference type="PIRSF" id="PIRSF000097">
    <property type="entry name" value="AKR"/>
    <property type="match status" value="1"/>
</dbReference>
<dbReference type="InterPro" id="IPR020471">
    <property type="entry name" value="AKR"/>
</dbReference>
<sequence length="265" mass="30489">MRIDDKNLPSIGFGTYRLGGSSTPVYENDEYDLNIIKYALSRGLSVIDTAEYYGNGHTEELVSKAIKDFNRNNIYIISKVWHNHLHYEDVIRSLKNSLKRLNTNYIDLYLIHWPNKSIPLNETLSAMEYLKDSGYIRDIGVSNFNESLLDEALSSMKKYEIVANEIEYNLNNASVVENDVIKYCIKNRISVIAYSPLNRGYLNRSIDSIAKKNNMSNVQLTLAYLKRLSLPIPMSRNMKHIDEIVSAMKIDLSDDVYNEVRNSIL</sequence>
<dbReference type="PROSITE" id="PS00062">
    <property type="entry name" value="ALDOKETO_REDUCTASE_2"/>
    <property type="match status" value="1"/>
</dbReference>
<evidence type="ECO:0000313" key="2">
    <source>
        <dbReference type="EMBL" id="SMD30225.1"/>
    </source>
</evidence>
<comment type="caution">
    <text evidence="2">The sequence shown here is derived from an EMBL/GenBank/DDBJ whole genome shotgun (WGS) entry which is preliminary data.</text>
</comment>
<proteinExistence type="predicted"/>
<name>A0A8G2L7E0_PICTO</name>
<dbReference type="CDD" id="cd19072">
    <property type="entry name" value="AKR_AKR3F1-like"/>
    <property type="match status" value="1"/>
</dbReference>
<keyword evidence="3" id="KW-1185">Reference proteome</keyword>
<dbReference type="RefSeq" id="WP_084272283.1">
    <property type="nucleotide sequence ID" value="NZ_FWYE01000001.1"/>
</dbReference>
<dbReference type="Proteomes" id="UP000192315">
    <property type="component" value="Unassembled WGS sequence"/>
</dbReference>
<feature type="domain" description="NADP-dependent oxidoreductase" evidence="1">
    <location>
        <begin position="11"/>
        <end position="261"/>
    </location>
</feature>
<protein>
    <submittedName>
        <fullName evidence="2">Aldo/keto reductase</fullName>
    </submittedName>
</protein>
<evidence type="ECO:0000313" key="3">
    <source>
        <dbReference type="Proteomes" id="UP000192315"/>
    </source>
</evidence>
<dbReference type="Pfam" id="PF00248">
    <property type="entry name" value="Aldo_ket_red"/>
    <property type="match status" value="1"/>
</dbReference>